<feature type="region of interest" description="Disordered" evidence="1">
    <location>
        <begin position="87"/>
        <end position="115"/>
    </location>
</feature>
<dbReference type="Proteomes" id="UP000824782">
    <property type="component" value="Unassembled WGS sequence"/>
</dbReference>
<feature type="region of interest" description="Disordered" evidence="1">
    <location>
        <begin position="182"/>
        <end position="312"/>
    </location>
</feature>
<reference evidence="2" key="1">
    <citation type="thesis" date="2020" institute="ProQuest LLC" country="789 East Eisenhower Parkway, Ann Arbor, MI, USA">
        <title>Comparative Genomics and Chromosome Evolution.</title>
        <authorList>
            <person name="Mudd A.B."/>
        </authorList>
    </citation>
    <scope>NUCLEOTIDE SEQUENCE</scope>
    <source>
        <strain evidence="2">237g6f4</strain>
        <tissue evidence="2">Blood</tissue>
    </source>
</reference>
<feature type="compositionally biased region" description="Polar residues" evidence="1">
    <location>
        <begin position="249"/>
        <end position="260"/>
    </location>
</feature>
<feature type="compositionally biased region" description="Low complexity" evidence="1">
    <location>
        <begin position="232"/>
        <end position="244"/>
    </location>
</feature>
<gene>
    <name evidence="2" type="ORF">GDO81_020529</name>
</gene>
<name>A0AAV6YRH7_ENGPU</name>
<feature type="region of interest" description="Disordered" evidence="1">
    <location>
        <begin position="129"/>
        <end position="163"/>
    </location>
</feature>
<evidence type="ECO:0000313" key="2">
    <source>
        <dbReference type="EMBL" id="KAG8539692.1"/>
    </source>
</evidence>
<dbReference type="EMBL" id="WNYA01013508">
    <property type="protein sequence ID" value="KAG8539692.1"/>
    <property type="molecule type" value="Genomic_DNA"/>
</dbReference>
<keyword evidence="3" id="KW-1185">Reference proteome</keyword>
<dbReference type="AlphaFoldDB" id="A0AAV6YRH7"/>
<feature type="compositionally biased region" description="Basic residues" evidence="1">
    <location>
        <begin position="268"/>
        <end position="279"/>
    </location>
</feature>
<proteinExistence type="predicted"/>
<feature type="compositionally biased region" description="Polar residues" evidence="1">
    <location>
        <begin position="129"/>
        <end position="150"/>
    </location>
</feature>
<evidence type="ECO:0000256" key="1">
    <source>
        <dbReference type="SAM" id="MobiDB-lite"/>
    </source>
</evidence>
<feature type="compositionally biased region" description="Polar residues" evidence="1">
    <location>
        <begin position="87"/>
        <end position="104"/>
    </location>
</feature>
<protein>
    <submittedName>
        <fullName evidence="2">Uncharacterized protein</fullName>
    </submittedName>
</protein>
<comment type="caution">
    <text evidence="2">The sequence shown here is derived from an EMBL/GenBank/DDBJ whole genome shotgun (WGS) entry which is preliminary data.</text>
</comment>
<sequence>MDHPEAPIFPVLDNPCLFRHLPTKDKKQYLQCAATGHLYCVSTGSLYPVILLNPLFVDSNKVKEFNQFIQGNSTCINIIPTAKITHPPTQVNGASTNKTMNDKSSNTKHRDQHLQGNCFPIGNMVSNVTNADPQLNGNTVLSSQSTQKNRSPTDKHGDQPIQGNSASVMLNKQVSDIYNVILPVHDNGPKPTSKLQNADHATQGDKKSVTPNRKGNKKSNFKMEDQPVQGTSASINSKNKASNIKTDKSTQGNSPLPSAGNNSDPTTKKKKKNGSRTKNKSVPSQDNFCAGSKKKSDSSKKNKSTLSSQPKSTRSLIDYSAVYKTYSSVYRTPASSTQTAKQHVPPLHSDHKLSATNKKKSYTYYKFYLNHTIKLIQPIEMNLQDLVFPQNVSFSLAKYSRKHEEGNVEINKVYSLSDFKYKYAPNRTKKRKLPSLNFTNEDYCSMYLQDLNEKTTKKKYMSKWLKTLKQS</sequence>
<accession>A0AAV6YRH7</accession>
<evidence type="ECO:0000313" key="3">
    <source>
        <dbReference type="Proteomes" id="UP000824782"/>
    </source>
</evidence>
<organism evidence="2 3">
    <name type="scientific">Engystomops pustulosus</name>
    <name type="common">Tungara frog</name>
    <name type="synonym">Physalaemus pustulosus</name>
    <dbReference type="NCBI Taxonomy" id="76066"/>
    <lineage>
        <taxon>Eukaryota</taxon>
        <taxon>Metazoa</taxon>
        <taxon>Chordata</taxon>
        <taxon>Craniata</taxon>
        <taxon>Vertebrata</taxon>
        <taxon>Euteleostomi</taxon>
        <taxon>Amphibia</taxon>
        <taxon>Batrachia</taxon>
        <taxon>Anura</taxon>
        <taxon>Neobatrachia</taxon>
        <taxon>Hyloidea</taxon>
        <taxon>Leptodactylidae</taxon>
        <taxon>Leiuperinae</taxon>
        <taxon>Engystomops</taxon>
    </lineage>
</organism>